<dbReference type="SUPFAM" id="SSF53850">
    <property type="entry name" value="Periplasmic binding protein-like II"/>
    <property type="match status" value="1"/>
</dbReference>
<accession>D0GP60</accession>
<evidence type="ECO:0000256" key="1">
    <source>
        <dbReference type="ARBA" id="ARBA00022475"/>
    </source>
</evidence>
<dbReference type="EMBL" id="ADAD01000182">
    <property type="protein sequence ID" value="EEY34114.1"/>
    <property type="molecule type" value="Genomic_DNA"/>
</dbReference>
<dbReference type="InterPro" id="IPR006059">
    <property type="entry name" value="SBP"/>
</dbReference>
<protein>
    <submittedName>
        <fullName evidence="6">ABC transporter, solute-binding protein</fullName>
    </submittedName>
</protein>
<keyword evidence="7" id="KW-1185">Reference proteome</keyword>
<organism evidence="6 7">
    <name type="scientific">Pseudoleptotrichia goodfellowii F0264</name>
    <dbReference type="NCBI Taxonomy" id="596323"/>
    <lineage>
        <taxon>Bacteria</taxon>
        <taxon>Fusobacteriati</taxon>
        <taxon>Fusobacteriota</taxon>
        <taxon>Fusobacteriia</taxon>
        <taxon>Fusobacteriales</taxon>
        <taxon>Leptotrichiaceae</taxon>
        <taxon>Pseudoleptotrichia</taxon>
    </lineage>
</organism>
<evidence type="ECO:0000313" key="6">
    <source>
        <dbReference type="EMBL" id="EEY34114.1"/>
    </source>
</evidence>
<keyword evidence="2" id="KW-0732">Signal</keyword>
<feature type="non-terminal residue" evidence="6">
    <location>
        <position position="174"/>
    </location>
</feature>
<sequence>MRKILILMVCLLLVLSCGRKENKDGSKSGGKKELTYLIWDKGQEAGMKAIIDEFEKENPGVKIKLQIVGWEEYWTKLETSATGGTLPDIFWMHSERFYDYASNGMLMEVDKNIDEGFKHFPQDLVKLYQFNGKQYAVPKDFDTIGVFYNKELFDKAGVPYPDGNWDWAQYLETA</sequence>
<dbReference type="RefSeq" id="WP_006808273.1">
    <property type="nucleotide sequence ID" value="NZ_ADAD01000182.1"/>
</dbReference>
<evidence type="ECO:0000256" key="5">
    <source>
        <dbReference type="ARBA" id="ARBA00023288"/>
    </source>
</evidence>
<evidence type="ECO:0000256" key="2">
    <source>
        <dbReference type="ARBA" id="ARBA00022729"/>
    </source>
</evidence>
<keyword evidence="3" id="KW-0472">Membrane</keyword>
<dbReference type="PROSITE" id="PS51257">
    <property type="entry name" value="PROKAR_LIPOPROTEIN"/>
    <property type="match status" value="1"/>
</dbReference>
<comment type="caution">
    <text evidence="6">The sequence shown here is derived from an EMBL/GenBank/DDBJ whole genome shotgun (WGS) entry which is preliminary data.</text>
</comment>
<dbReference type="Pfam" id="PF01547">
    <property type="entry name" value="SBP_bac_1"/>
    <property type="match status" value="1"/>
</dbReference>
<evidence type="ECO:0000313" key="7">
    <source>
        <dbReference type="Proteomes" id="UP000004226"/>
    </source>
</evidence>
<dbReference type="Proteomes" id="UP000004226">
    <property type="component" value="Unassembled WGS sequence"/>
</dbReference>
<reference evidence="6 7" key="1">
    <citation type="submission" date="2009-10" db="EMBL/GenBank/DDBJ databases">
        <authorList>
            <person name="Harkins D.M."/>
            <person name="Madupu R."/>
            <person name="Durkin A.S."/>
            <person name="Torralba M."/>
            <person name="Methe B."/>
            <person name="Sutton G.G."/>
            <person name="Strausberg R.L."/>
            <person name="Nelson K.E."/>
        </authorList>
    </citation>
    <scope>NUCLEOTIDE SEQUENCE [LARGE SCALE GENOMIC DNA]</scope>
    <source>
        <strain evidence="6 7">F0264</strain>
    </source>
</reference>
<dbReference type="eggNOG" id="COG1653">
    <property type="taxonomic scope" value="Bacteria"/>
</dbReference>
<dbReference type="InterPro" id="IPR050490">
    <property type="entry name" value="Bact_solute-bd_prot1"/>
</dbReference>
<dbReference type="AlphaFoldDB" id="D0GP60"/>
<dbReference type="Gene3D" id="3.40.190.10">
    <property type="entry name" value="Periplasmic binding protein-like II"/>
    <property type="match status" value="1"/>
</dbReference>
<keyword evidence="4" id="KW-0564">Palmitate</keyword>
<name>D0GP60_9FUSO</name>
<keyword evidence="5" id="KW-0449">Lipoprotein</keyword>
<gene>
    <name evidence="6" type="ORF">HMPREF0554_0712</name>
</gene>
<dbReference type="PANTHER" id="PTHR43649">
    <property type="entry name" value="ARABINOSE-BINDING PROTEIN-RELATED"/>
    <property type="match status" value="1"/>
</dbReference>
<proteinExistence type="predicted"/>
<evidence type="ECO:0000256" key="4">
    <source>
        <dbReference type="ARBA" id="ARBA00023139"/>
    </source>
</evidence>
<keyword evidence="1" id="KW-1003">Cell membrane</keyword>
<dbReference type="PANTHER" id="PTHR43649:SF33">
    <property type="entry name" value="POLYGALACTURONAN_RHAMNOGALACTURONAN-BINDING PROTEIN YTCQ"/>
    <property type="match status" value="1"/>
</dbReference>
<evidence type="ECO:0000256" key="3">
    <source>
        <dbReference type="ARBA" id="ARBA00023136"/>
    </source>
</evidence>